<protein>
    <submittedName>
        <fullName evidence="2">Uncharacterized protein</fullName>
    </submittedName>
</protein>
<evidence type="ECO:0000256" key="1">
    <source>
        <dbReference type="SAM" id="Phobius"/>
    </source>
</evidence>
<dbReference type="EMBL" id="AFWE01000111">
    <property type="protein sequence ID" value="EGU37251.1"/>
    <property type="molecule type" value="Genomic_DNA"/>
</dbReference>
<keyword evidence="1" id="KW-0472">Membrane</keyword>
<evidence type="ECO:0000313" key="2">
    <source>
        <dbReference type="EMBL" id="EGU37251.1"/>
    </source>
</evidence>
<dbReference type="eggNOG" id="ENOG5031PTN">
    <property type="taxonomic scope" value="Bacteria"/>
</dbReference>
<organism evidence="2 3">
    <name type="scientific">Vibrio scophthalmi LMG 19158</name>
    <dbReference type="NCBI Taxonomy" id="870967"/>
    <lineage>
        <taxon>Bacteria</taxon>
        <taxon>Pseudomonadati</taxon>
        <taxon>Pseudomonadota</taxon>
        <taxon>Gammaproteobacteria</taxon>
        <taxon>Vibrionales</taxon>
        <taxon>Vibrionaceae</taxon>
        <taxon>Vibrio</taxon>
    </lineage>
</organism>
<sequence>MMSNDNPQLRHNIALKGEDAVFGLPLPLFAFALVVSVFGTGLLIKSLNVLLGLFFGALLTLAVFKPLQLIHKNDLQAWRIWQSVIRTPRFSSNQMKRKKVLIQTSNSQCLDFQQWRNKR</sequence>
<name>F9RNA6_9VIBR</name>
<dbReference type="Proteomes" id="UP000004349">
    <property type="component" value="Unassembled WGS sequence"/>
</dbReference>
<dbReference type="RefSeq" id="WP_005595196.1">
    <property type="nucleotide sequence ID" value="NZ_AFWE01000111.1"/>
</dbReference>
<evidence type="ECO:0000313" key="3">
    <source>
        <dbReference type="Proteomes" id="UP000004349"/>
    </source>
</evidence>
<keyword evidence="1" id="KW-0812">Transmembrane</keyword>
<comment type="caution">
    <text evidence="2">The sequence shown here is derived from an EMBL/GenBank/DDBJ whole genome shotgun (WGS) entry which is preliminary data.</text>
</comment>
<dbReference type="AlphaFoldDB" id="F9RNA6"/>
<gene>
    <name evidence="2" type="ORF">VIS19158_03552</name>
</gene>
<accession>F9RNA6</accession>
<keyword evidence="1" id="KW-1133">Transmembrane helix</keyword>
<reference evidence="2 3" key="1">
    <citation type="journal article" date="2012" name="Int. J. Syst. Evol. Microbiol.">
        <title>Vibrio caribbeanicus sp. nov., isolated from the marine sponge Scleritoderma cyanea.</title>
        <authorList>
            <person name="Hoffmann M."/>
            <person name="Monday S.R."/>
            <person name="Allard M.W."/>
            <person name="Strain E.A."/>
            <person name="Whittaker P."/>
            <person name="Naum M."/>
            <person name="McCarthy P.J."/>
            <person name="Lopez J.V."/>
            <person name="Fischer M."/>
            <person name="Brown E.W."/>
        </authorList>
    </citation>
    <scope>NUCLEOTIDE SEQUENCE [LARGE SCALE GENOMIC DNA]</scope>
    <source>
        <strain evidence="2 3">LMG 19158</strain>
    </source>
</reference>
<feature type="transmembrane region" description="Helical" evidence="1">
    <location>
        <begin position="50"/>
        <end position="70"/>
    </location>
</feature>
<proteinExistence type="predicted"/>
<feature type="transmembrane region" description="Helical" evidence="1">
    <location>
        <begin position="21"/>
        <end position="44"/>
    </location>
</feature>